<keyword evidence="1" id="KW-1133">Transmembrane helix</keyword>
<dbReference type="EMBL" id="JAVDWV010000002">
    <property type="protein sequence ID" value="MDR7153552.1"/>
    <property type="molecule type" value="Genomic_DNA"/>
</dbReference>
<keyword evidence="1" id="KW-0812">Transmembrane</keyword>
<keyword evidence="3" id="KW-1185">Reference proteome</keyword>
<reference evidence="2 3" key="1">
    <citation type="submission" date="2023-07" db="EMBL/GenBank/DDBJ databases">
        <title>Sorghum-associated microbial communities from plants grown in Nebraska, USA.</title>
        <authorList>
            <person name="Schachtman D."/>
        </authorList>
    </citation>
    <scope>NUCLEOTIDE SEQUENCE [LARGE SCALE GENOMIC DNA]</scope>
    <source>
        <strain evidence="2 3">4256</strain>
    </source>
</reference>
<sequence>MKKNRNFSSFEGSRRRRGTNLPILPIAIVLLLVLLLAFFWSRGGEQPQAQVEKAIPAEKLGQ</sequence>
<dbReference type="Proteomes" id="UP001267638">
    <property type="component" value="Unassembled WGS sequence"/>
</dbReference>
<proteinExistence type="predicted"/>
<keyword evidence="1" id="KW-0472">Membrane</keyword>
<gene>
    <name evidence="2" type="ORF">J2W40_000349</name>
</gene>
<dbReference type="RefSeq" id="WP_310221546.1">
    <property type="nucleotide sequence ID" value="NZ_JAVDWV010000002.1"/>
</dbReference>
<accession>A0ABU1WW62</accession>
<comment type="caution">
    <text evidence="2">The sequence shown here is derived from an EMBL/GenBank/DDBJ whole genome shotgun (WGS) entry which is preliminary data.</text>
</comment>
<evidence type="ECO:0000256" key="1">
    <source>
        <dbReference type="SAM" id="Phobius"/>
    </source>
</evidence>
<name>A0ABU1WW62_SPHXE</name>
<evidence type="ECO:0000313" key="2">
    <source>
        <dbReference type="EMBL" id="MDR7153552.1"/>
    </source>
</evidence>
<feature type="transmembrane region" description="Helical" evidence="1">
    <location>
        <begin position="21"/>
        <end position="40"/>
    </location>
</feature>
<organism evidence="2 3">
    <name type="scientific">Sphingobium xenophagum</name>
    <dbReference type="NCBI Taxonomy" id="121428"/>
    <lineage>
        <taxon>Bacteria</taxon>
        <taxon>Pseudomonadati</taxon>
        <taxon>Pseudomonadota</taxon>
        <taxon>Alphaproteobacteria</taxon>
        <taxon>Sphingomonadales</taxon>
        <taxon>Sphingomonadaceae</taxon>
        <taxon>Sphingobium</taxon>
    </lineage>
</organism>
<evidence type="ECO:0000313" key="3">
    <source>
        <dbReference type="Proteomes" id="UP001267638"/>
    </source>
</evidence>
<protein>
    <submittedName>
        <fullName evidence="2">Type VI protein secretion system component VasF</fullName>
    </submittedName>
</protein>